<dbReference type="PANTHER" id="PTHR43861:SF3">
    <property type="entry name" value="PUTATIVE (AFU_ORTHOLOGUE AFUA_2G14390)-RELATED"/>
    <property type="match status" value="1"/>
</dbReference>
<dbReference type="InterPro" id="IPR029063">
    <property type="entry name" value="SAM-dependent_MTases_sf"/>
</dbReference>
<name>A0A2T2WVS9_9FIRM</name>
<evidence type="ECO:0000313" key="5">
    <source>
        <dbReference type="Proteomes" id="UP000242699"/>
    </source>
</evidence>
<dbReference type="Pfam" id="PF13649">
    <property type="entry name" value="Methyltransf_25"/>
    <property type="match status" value="1"/>
</dbReference>
<organism evidence="4 5">
    <name type="scientific">Sulfobacillus benefaciens</name>
    <dbReference type="NCBI Taxonomy" id="453960"/>
    <lineage>
        <taxon>Bacteria</taxon>
        <taxon>Bacillati</taxon>
        <taxon>Bacillota</taxon>
        <taxon>Clostridia</taxon>
        <taxon>Eubacteriales</taxon>
        <taxon>Clostridiales Family XVII. Incertae Sedis</taxon>
        <taxon>Sulfobacillus</taxon>
    </lineage>
</organism>
<protein>
    <recommendedName>
        <fullName evidence="3">Methyltransferase domain-containing protein</fullName>
    </recommendedName>
</protein>
<evidence type="ECO:0000256" key="1">
    <source>
        <dbReference type="ARBA" id="ARBA00022679"/>
    </source>
</evidence>
<proteinExistence type="predicted"/>
<feature type="domain" description="Methyltransferase" evidence="3">
    <location>
        <begin position="56"/>
        <end position="150"/>
    </location>
</feature>
<dbReference type="CDD" id="cd02440">
    <property type="entry name" value="AdoMet_MTases"/>
    <property type="match status" value="1"/>
</dbReference>
<reference evidence="4 5" key="1">
    <citation type="journal article" date="2014" name="BMC Genomics">
        <title>Comparison of environmental and isolate Sulfobacillus genomes reveals diverse carbon, sulfur, nitrogen, and hydrogen metabolisms.</title>
        <authorList>
            <person name="Justice N.B."/>
            <person name="Norman A."/>
            <person name="Brown C.T."/>
            <person name="Singh A."/>
            <person name="Thomas B.C."/>
            <person name="Banfield J.F."/>
        </authorList>
    </citation>
    <scope>NUCLEOTIDE SEQUENCE [LARGE SCALE GENOMIC DNA]</scope>
    <source>
        <strain evidence="4">AMDSBA1</strain>
    </source>
</reference>
<dbReference type="SUPFAM" id="SSF53335">
    <property type="entry name" value="S-adenosyl-L-methionine-dependent methyltransferases"/>
    <property type="match status" value="1"/>
</dbReference>
<dbReference type="EMBL" id="PXYT01000037">
    <property type="protein sequence ID" value="PSR26340.1"/>
    <property type="molecule type" value="Genomic_DNA"/>
</dbReference>
<accession>A0A2T2WVS9</accession>
<dbReference type="Gene3D" id="3.40.50.150">
    <property type="entry name" value="Vaccinia Virus protein VP39"/>
    <property type="match status" value="1"/>
</dbReference>
<dbReference type="InterPro" id="IPR041698">
    <property type="entry name" value="Methyltransf_25"/>
</dbReference>
<evidence type="ECO:0000313" key="4">
    <source>
        <dbReference type="EMBL" id="PSR26340.1"/>
    </source>
</evidence>
<feature type="region of interest" description="Disordered" evidence="2">
    <location>
        <begin position="96"/>
        <end position="116"/>
    </location>
</feature>
<dbReference type="AlphaFoldDB" id="A0A2T2WVS9"/>
<dbReference type="PANTHER" id="PTHR43861">
    <property type="entry name" value="TRANS-ACONITATE 2-METHYLTRANSFERASE-RELATED"/>
    <property type="match status" value="1"/>
</dbReference>
<keyword evidence="1" id="KW-0808">Transferase</keyword>
<dbReference type="Proteomes" id="UP000242699">
    <property type="component" value="Unassembled WGS sequence"/>
</dbReference>
<sequence length="283" mass="32154">MDTDQFLDPKFVHDSYKTRDGLATRILSHERYSLQTENVFDIMTRHALTLSVPRKILDIGAGTGAWYQRIRQLVGRHCLYEAVDQSPAMVKQLENRLQGDPKASVRHGRAEAPDESPESFDWVGLHFMLYHVSDISDVLSKAWALVRPGGLLLTGTNGSNSYREMRVYHEQVVRTLGIPYEPPSGIDRFSLANGAQFFPVPVHIVEEPAGLLFPGVGPYLSYYGSGFCWQGIPARYRQSALKEQLLRTMENVVRPHFHQYGHLKLSNSSGYFWARKTQSERSD</sequence>
<comment type="caution">
    <text evidence="4">The sequence shown here is derived from an EMBL/GenBank/DDBJ whole genome shotgun (WGS) entry which is preliminary data.</text>
</comment>
<evidence type="ECO:0000259" key="3">
    <source>
        <dbReference type="Pfam" id="PF13649"/>
    </source>
</evidence>
<evidence type="ECO:0000256" key="2">
    <source>
        <dbReference type="SAM" id="MobiDB-lite"/>
    </source>
</evidence>
<dbReference type="GO" id="GO:0016740">
    <property type="term" value="F:transferase activity"/>
    <property type="evidence" value="ECO:0007669"/>
    <property type="project" value="UniProtKB-KW"/>
</dbReference>
<gene>
    <name evidence="4" type="ORF">C7B43_14130</name>
</gene>